<dbReference type="Proteomes" id="UP000789375">
    <property type="component" value="Unassembled WGS sequence"/>
</dbReference>
<keyword evidence="1" id="KW-0863">Zinc-finger</keyword>
<feature type="compositionally biased region" description="Basic residues" evidence="2">
    <location>
        <begin position="251"/>
        <end position="263"/>
    </location>
</feature>
<evidence type="ECO:0000256" key="1">
    <source>
        <dbReference type="PROSITE-ProRule" id="PRU00325"/>
    </source>
</evidence>
<feature type="region of interest" description="Disordered" evidence="2">
    <location>
        <begin position="230"/>
        <end position="277"/>
    </location>
</feature>
<keyword evidence="1" id="KW-0862">Zinc</keyword>
<dbReference type="PROSITE" id="PS50966">
    <property type="entry name" value="ZF_SWIM"/>
    <property type="match status" value="1"/>
</dbReference>
<dbReference type="AlphaFoldDB" id="A0A9N9NKV8"/>
<proteinExistence type="predicted"/>
<sequence>EEQMNLSLCYHATEIEFENARSKENVLDESDRFIDNLFDFPQIHLSSFPEDTSTVLEAWEILHLANPKTSHFIYLLNDSIFLCTCMMFRSHGYICRHFYRLMTLTPIARFHIGLINRRWYKDQLQGINISNNEFIVISLNASTSKNYSLPTRFLQPPSFDANQIGEIGTINDSNEISSIISKKRKFGELFGLGKKISSDVVEEGNEDTYHEVLEFFRSIQQKMSQHRILGSSEGNFNTQNDDKNLEIRNPILRRPKGRPKSKRINSILEEPNTKTYR</sequence>
<dbReference type="InterPro" id="IPR007527">
    <property type="entry name" value="Znf_SWIM"/>
</dbReference>
<evidence type="ECO:0000313" key="5">
    <source>
        <dbReference type="Proteomes" id="UP000789375"/>
    </source>
</evidence>
<organism evidence="4 5">
    <name type="scientific">Funneliformis mosseae</name>
    <name type="common">Endomycorrhizal fungus</name>
    <name type="synonym">Glomus mosseae</name>
    <dbReference type="NCBI Taxonomy" id="27381"/>
    <lineage>
        <taxon>Eukaryota</taxon>
        <taxon>Fungi</taxon>
        <taxon>Fungi incertae sedis</taxon>
        <taxon>Mucoromycota</taxon>
        <taxon>Glomeromycotina</taxon>
        <taxon>Glomeromycetes</taxon>
        <taxon>Glomerales</taxon>
        <taxon>Glomeraceae</taxon>
        <taxon>Funneliformis</taxon>
    </lineage>
</organism>
<comment type="caution">
    <text evidence="4">The sequence shown here is derived from an EMBL/GenBank/DDBJ whole genome shotgun (WGS) entry which is preliminary data.</text>
</comment>
<dbReference type="GO" id="GO:0008270">
    <property type="term" value="F:zinc ion binding"/>
    <property type="evidence" value="ECO:0007669"/>
    <property type="project" value="UniProtKB-KW"/>
</dbReference>
<accession>A0A9N9NKV8</accession>
<protein>
    <submittedName>
        <fullName evidence="4">14928_t:CDS:1</fullName>
    </submittedName>
</protein>
<feature type="domain" description="SWIM-type" evidence="3">
    <location>
        <begin position="74"/>
        <end position="106"/>
    </location>
</feature>
<gene>
    <name evidence="4" type="ORF">FMOSSE_LOCUS16124</name>
</gene>
<evidence type="ECO:0000313" key="4">
    <source>
        <dbReference type="EMBL" id="CAG8740520.1"/>
    </source>
</evidence>
<feature type="non-terminal residue" evidence="4">
    <location>
        <position position="277"/>
    </location>
</feature>
<name>A0A9N9NKV8_FUNMO</name>
<evidence type="ECO:0000259" key="3">
    <source>
        <dbReference type="PROSITE" id="PS50966"/>
    </source>
</evidence>
<feature type="non-terminal residue" evidence="4">
    <location>
        <position position="1"/>
    </location>
</feature>
<keyword evidence="5" id="KW-1185">Reference proteome</keyword>
<keyword evidence="1" id="KW-0479">Metal-binding</keyword>
<reference evidence="4" key="1">
    <citation type="submission" date="2021-06" db="EMBL/GenBank/DDBJ databases">
        <authorList>
            <person name="Kallberg Y."/>
            <person name="Tangrot J."/>
            <person name="Rosling A."/>
        </authorList>
    </citation>
    <scope>NUCLEOTIDE SEQUENCE</scope>
    <source>
        <strain evidence="4">87-6 pot B 2015</strain>
    </source>
</reference>
<dbReference type="EMBL" id="CAJVPP010020478">
    <property type="protein sequence ID" value="CAG8740520.1"/>
    <property type="molecule type" value="Genomic_DNA"/>
</dbReference>
<evidence type="ECO:0000256" key="2">
    <source>
        <dbReference type="SAM" id="MobiDB-lite"/>
    </source>
</evidence>